<accession>A0A7G6X9K6</accession>
<dbReference type="SUPFAM" id="SSF51735">
    <property type="entry name" value="NAD(P)-binding Rossmann-fold domains"/>
    <property type="match status" value="1"/>
</dbReference>
<dbReference type="AlphaFoldDB" id="A0A7G6X9K6"/>
<keyword evidence="4" id="KW-1185">Reference proteome</keyword>
<gene>
    <name evidence="3" type="ORF">F1D05_13585</name>
</gene>
<comment type="similarity">
    <text evidence="1">Belongs to the short-chain dehydrogenases/reductases (SDR) family.</text>
</comment>
<dbReference type="GO" id="GO:0016491">
    <property type="term" value="F:oxidoreductase activity"/>
    <property type="evidence" value="ECO:0007669"/>
    <property type="project" value="UniProtKB-KW"/>
</dbReference>
<evidence type="ECO:0000313" key="4">
    <source>
        <dbReference type="Proteomes" id="UP000515563"/>
    </source>
</evidence>
<evidence type="ECO:0000313" key="3">
    <source>
        <dbReference type="EMBL" id="QNE22921.1"/>
    </source>
</evidence>
<dbReference type="InterPro" id="IPR020904">
    <property type="entry name" value="Sc_DH/Rdtase_CS"/>
</dbReference>
<dbReference type="InterPro" id="IPR002347">
    <property type="entry name" value="SDR_fam"/>
</dbReference>
<dbReference type="PROSITE" id="PS00061">
    <property type="entry name" value="ADH_SHORT"/>
    <property type="match status" value="1"/>
</dbReference>
<dbReference type="PANTHER" id="PTHR43157">
    <property type="entry name" value="PHOSPHATIDYLINOSITOL-GLYCAN BIOSYNTHESIS CLASS F PROTEIN-RELATED"/>
    <property type="match status" value="1"/>
</dbReference>
<reference evidence="3 4" key="2">
    <citation type="journal article" date="2020" name="Microbiol. Resour. Announc.">
        <title>Antarctic desert soil bacteria exhibit high novel natural product potential, evaluated through long-read genome sequencing and comparative genomics.</title>
        <authorList>
            <person name="Benaud N."/>
            <person name="Edwards R.J."/>
            <person name="Amos T.G."/>
            <person name="D'Agostino P.M."/>
            <person name="Gutierrez-Chavez C."/>
            <person name="Montgomery K."/>
            <person name="Nicetic I."/>
            <person name="Ferrari B.C."/>
        </authorList>
    </citation>
    <scope>NUCLEOTIDE SEQUENCE [LARGE SCALE GENOMIC DNA]</scope>
    <source>
        <strain evidence="3 4">SPB151</strain>
    </source>
</reference>
<reference evidence="4" key="1">
    <citation type="submission" date="2019-09" db="EMBL/GenBank/DDBJ databases">
        <title>Antimicrobial potential of Antarctic Bacteria.</title>
        <authorList>
            <person name="Benaud N."/>
            <person name="Edwards R.J."/>
            <person name="Ferrari B.C."/>
        </authorList>
    </citation>
    <scope>NUCLEOTIDE SEQUENCE [LARGE SCALE GENOMIC DNA]</scope>
    <source>
        <strain evidence="4">SPB151</strain>
    </source>
</reference>
<dbReference type="InterPro" id="IPR036291">
    <property type="entry name" value="NAD(P)-bd_dom_sf"/>
</dbReference>
<dbReference type="Gene3D" id="3.40.50.720">
    <property type="entry name" value="NAD(P)-binding Rossmann-like Domain"/>
    <property type="match status" value="1"/>
</dbReference>
<proteinExistence type="inferred from homology"/>
<sequence length="312" mass="33003">MYVVPDQTGKLAVVTGANSGTGKETAKRLAAAGAQVVLAVRTMSKGEAARDEILAAHPDAQLEVRRIDLADLASVEEFAAGMIAAGTPIDLLVNNAGVMTPPSRMTTKDGFELQFGSNFLGPFALTLRLLPLLLAAPAPRVATMSSGVANFGKIRFDDLQWEQTRYRATGTYAQSKLADLMFSHQLAAIAAERGWNLLSTAAHPGYTRTNLQSAGASLGRDKLPWWHSLVENHNPLPSQGVEMGAEPLLVAATSPDAPAGSYYGPSGRFGLVGPAKKAKAPSRSLDVQVSARLWLEAERLTGVTLPARTTTS</sequence>
<protein>
    <submittedName>
        <fullName evidence="3">SDR family NAD(P)-dependent oxidoreductase</fullName>
    </submittedName>
</protein>
<dbReference type="PRINTS" id="PR00081">
    <property type="entry name" value="GDHRDH"/>
</dbReference>
<name>A0A7G6X9K6_9ACTN</name>
<organism evidence="3 4">
    <name type="scientific">Kribbella qitaiheensis</name>
    <dbReference type="NCBI Taxonomy" id="1544730"/>
    <lineage>
        <taxon>Bacteria</taxon>
        <taxon>Bacillati</taxon>
        <taxon>Actinomycetota</taxon>
        <taxon>Actinomycetes</taxon>
        <taxon>Propionibacteriales</taxon>
        <taxon>Kribbellaceae</taxon>
        <taxon>Kribbella</taxon>
    </lineage>
</organism>
<dbReference type="KEGG" id="kqi:F1D05_13585"/>
<dbReference type="PANTHER" id="PTHR43157:SF73">
    <property type="entry name" value="WW DOMAIN-CONTAINING OXIDOREDUCTASE-LIKE PROTEIN"/>
    <property type="match status" value="1"/>
</dbReference>
<dbReference type="EMBL" id="CP043661">
    <property type="protein sequence ID" value="QNE22921.1"/>
    <property type="molecule type" value="Genomic_DNA"/>
</dbReference>
<evidence type="ECO:0000256" key="1">
    <source>
        <dbReference type="ARBA" id="ARBA00006484"/>
    </source>
</evidence>
<dbReference type="NCBIfam" id="NF004513">
    <property type="entry name" value="PRK05854.1"/>
    <property type="match status" value="1"/>
</dbReference>
<dbReference type="Pfam" id="PF00106">
    <property type="entry name" value="adh_short"/>
    <property type="match status" value="1"/>
</dbReference>
<dbReference type="NCBIfam" id="NF004846">
    <property type="entry name" value="PRK06197.1"/>
    <property type="match status" value="1"/>
</dbReference>
<evidence type="ECO:0000256" key="2">
    <source>
        <dbReference type="ARBA" id="ARBA00023002"/>
    </source>
</evidence>
<keyword evidence="2" id="KW-0560">Oxidoreductase</keyword>
<dbReference type="Proteomes" id="UP000515563">
    <property type="component" value="Chromosome"/>
</dbReference>